<comment type="caution">
    <text evidence="1">The sequence shown here is derived from an EMBL/GenBank/DDBJ whole genome shotgun (WGS) entry which is preliminary data.</text>
</comment>
<evidence type="ECO:0000313" key="2">
    <source>
        <dbReference type="Proteomes" id="UP001056120"/>
    </source>
</evidence>
<accession>A0ACB9ARE2</accession>
<name>A0ACB9ARE2_9ASTR</name>
<keyword evidence="2" id="KW-1185">Reference proteome</keyword>
<sequence>MWEVFSCCRCVSHRKTWLSNAYYSIIECRCKVCASCCVLYFLLILHFYYYGNNDTSFSILIISFSEILQI</sequence>
<organism evidence="1 2">
    <name type="scientific">Smallanthus sonchifolius</name>
    <dbReference type="NCBI Taxonomy" id="185202"/>
    <lineage>
        <taxon>Eukaryota</taxon>
        <taxon>Viridiplantae</taxon>
        <taxon>Streptophyta</taxon>
        <taxon>Embryophyta</taxon>
        <taxon>Tracheophyta</taxon>
        <taxon>Spermatophyta</taxon>
        <taxon>Magnoliopsida</taxon>
        <taxon>eudicotyledons</taxon>
        <taxon>Gunneridae</taxon>
        <taxon>Pentapetalae</taxon>
        <taxon>asterids</taxon>
        <taxon>campanulids</taxon>
        <taxon>Asterales</taxon>
        <taxon>Asteraceae</taxon>
        <taxon>Asteroideae</taxon>
        <taxon>Heliantheae alliance</taxon>
        <taxon>Millerieae</taxon>
        <taxon>Smallanthus</taxon>
    </lineage>
</organism>
<proteinExistence type="predicted"/>
<gene>
    <name evidence="1" type="ORF">L1987_71079</name>
</gene>
<reference evidence="1 2" key="2">
    <citation type="journal article" date="2022" name="Mol. Ecol. Resour.">
        <title>The genomes of chicory, endive, great burdock and yacon provide insights into Asteraceae paleo-polyploidization history and plant inulin production.</title>
        <authorList>
            <person name="Fan W."/>
            <person name="Wang S."/>
            <person name="Wang H."/>
            <person name="Wang A."/>
            <person name="Jiang F."/>
            <person name="Liu H."/>
            <person name="Zhao H."/>
            <person name="Xu D."/>
            <person name="Zhang Y."/>
        </authorList>
    </citation>
    <scope>NUCLEOTIDE SEQUENCE [LARGE SCALE GENOMIC DNA]</scope>
    <source>
        <strain evidence="2">cv. Yunnan</strain>
        <tissue evidence="1">Leaves</tissue>
    </source>
</reference>
<protein>
    <submittedName>
        <fullName evidence="1">Uncharacterized protein</fullName>
    </submittedName>
</protein>
<evidence type="ECO:0000313" key="1">
    <source>
        <dbReference type="EMBL" id="KAI3712521.1"/>
    </source>
</evidence>
<reference evidence="2" key="1">
    <citation type="journal article" date="2022" name="Mol. Ecol. Resour.">
        <title>The genomes of chicory, endive, great burdock and yacon provide insights into Asteraceae palaeo-polyploidization history and plant inulin production.</title>
        <authorList>
            <person name="Fan W."/>
            <person name="Wang S."/>
            <person name="Wang H."/>
            <person name="Wang A."/>
            <person name="Jiang F."/>
            <person name="Liu H."/>
            <person name="Zhao H."/>
            <person name="Xu D."/>
            <person name="Zhang Y."/>
        </authorList>
    </citation>
    <scope>NUCLEOTIDE SEQUENCE [LARGE SCALE GENOMIC DNA]</scope>
    <source>
        <strain evidence="2">cv. Yunnan</strain>
    </source>
</reference>
<dbReference type="Proteomes" id="UP001056120">
    <property type="component" value="Linkage Group LG24"/>
</dbReference>
<dbReference type="EMBL" id="CM042041">
    <property type="protein sequence ID" value="KAI3712521.1"/>
    <property type="molecule type" value="Genomic_DNA"/>
</dbReference>